<dbReference type="Proteomes" id="UP000094065">
    <property type="component" value="Unassembled WGS sequence"/>
</dbReference>
<name>A0A1E3HK23_9TREE</name>
<feature type="compositionally biased region" description="Basic and acidic residues" evidence="1">
    <location>
        <begin position="142"/>
        <end position="154"/>
    </location>
</feature>
<dbReference type="EMBL" id="AWGJ01000009">
    <property type="protein sequence ID" value="ODN75800.1"/>
    <property type="molecule type" value="Genomic_DNA"/>
</dbReference>
<evidence type="ECO:0000313" key="2">
    <source>
        <dbReference type="EMBL" id="ODN75801.1"/>
    </source>
</evidence>
<accession>A0A1E3HK23</accession>
<dbReference type="OrthoDB" id="10424804at2759"/>
<reference evidence="2 3" key="1">
    <citation type="submission" date="2016-06" db="EMBL/GenBank/DDBJ databases">
        <title>Evolution of pathogenesis and genome organization in the Tremellales.</title>
        <authorList>
            <person name="Cuomo C."/>
            <person name="Litvintseva A."/>
            <person name="Heitman J."/>
            <person name="Chen Y."/>
            <person name="Sun S."/>
            <person name="Springer D."/>
            <person name="Dromer F."/>
            <person name="Young S."/>
            <person name="Zeng Q."/>
            <person name="Chapman S."/>
            <person name="Gujja S."/>
            <person name="Saif S."/>
            <person name="Birren B."/>
        </authorList>
    </citation>
    <scope>NUCLEOTIDE SEQUENCE [LARGE SCALE GENOMIC DNA]</scope>
    <source>
        <strain evidence="2 3">CBS 6039</strain>
    </source>
</reference>
<proteinExistence type="predicted"/>
<organism evidence="2 3">
    <name type="scientific">Cryptococcus amylolentus CBS 6039</name>
    <dbReference type="NCBI Taxonomy" id="1295533"/>
    <lineage>
        <taxon>Eukaryota</taxon>
        <taxon>Fungi</taxon>
        <taxon>Dikarya</taxon>
        <taxon>Basidiomycota</taxon>
        <taxon>Agaricomycotina</taxon>
        <taxon>Tremellomycetes</taxon>
        <taxon>Tremellales</taxon>
        <taxon>Cryptococcaceae</taxon>
        <taxon>Cryptococcus</taxon>
    </lineage>
</organism>
<dbReference type="GeneID" id="30157112"/>
<protein>
    <submittedName>
        <fullName evidence="2">Uncharacterized protein</fullName>
    </submittedName>
</protein>
<dbReference type="AlphaFoldDB" id="A0A1E3HK23"/>
<evidence type="ECO:0000313" key="3">
    <source>
        <dbReference type="Proteomes" id="UP000094065"/>
    </source>
</evidence>
<comment type="caution">
    <text evidence="2">The sequence shown here is derived from an EMBL/GenBank/DDBJ whole genome shotgun (WGS) entry which is preliminary data.</text>
</comment>
<evidence type="ECO:0000256" key="1">
    <source>
        <dbReference type="SAM" id="MobiDB-lite"/>
    </source>
</evidence>
<keyword evidence="3" id="KW-1185">Reference proteome</keyword>
<sequence>MVLAKDWQMTPYVKKSIEYFKTKIKKVFIRANLSVYYRKSWLGVSSAMRLWRVFRSTAQQWLEDVFDVPEDFKAALKSCRASAMSHISQGRVTVPSELIIDYKSITDDDALRATEEKTRAAVAHALRSGLQMAATANGTSAADDKSQGSNDDAK</sequence>
<dbReference type="RefSeq" id="XP_018991332.1">
    <property type="nucleotide sequence ID" value="XM_019140181.1"/>
</dbReference>
<dbReference type="RefSeq" id="XP_018991331.1">
    <property type="nucleotide sequence ID" value="XM_019140180.1"/>
</dbReference>
<gene>
    <name evidence="2" type="ORF">L202_05803</name>
</gene>
<feature type="region of interest" description="Disordered" evidence="1">
    <location>
        <begin position="135"/>
        <end position="154"/>
    </location>
</feature>
<dbReference type="EMBL" id="AWGJ01000009">
    <property type="protein sequence ID" value="ODN75801.1"/>
    <property type="molecule type" value="Genomic_DNA"/>
</dbReference>